<comment type="similarity">
    <text evidence="6">Belongs to the KhpB RNA-binding protein family.</text>
</comment>
<feature type="domain" description="R3H" evidence="8">
    <location>
        <begin position="224"/>
        <end position="290"/>
    </location>
</feature>
<evidence type="ECO:0000256" key="7">
    <source>
        <dbReference type="SAM" id="MobiDB-lite"/>
    </source>
</evidence>
<keyword evidence="5 6" id="KW-0961">Cell wall biogenesis/degradation</keyword>
<dbReference type="PROSITE" id="PS51061">
    <property type="entry name" value="R3H"/>
    <property type="match status" value="1"/>
</dbReference>
<accession>A0A9D1F9B0</accession>
<name>A0A9D1F9B0_9FIRM</name>
<dbReference type="InterPro" id="IPR034079">
    <property type="entry name" value="R3H_KhpB"/>
</dbReference>
<dbReference type="Pfam" id="PF14804">
    <property type="entry name" value="Jag_N"/>
    <property type="match status" value="1"/>
</dbReference>
<feature type="compositionally biased region" description="Basic and acidic residues" evidence="7">
    <location>
        <begin position="111"/>
        <end position="133"/>
    </location>
</feature>
<evidence type="ECO:0000256" key="3">
    <source>
        <dbReference type="ARBA" id="ARBA00022960"/>
    </source>
</evidence>
<keyword evidence="1 6" id="KW-0963">Cytoplasm</keyword>
<dbReference type="GO" id="GO:0009252">
    <property type="term" value="P:peptidoglycan biosynthetic process"/>
    <property type="evidence" value="ECO:0007669"/>
    <property type="project" value="UniProtKB-UniRule"/>
</dbReference>
<dbReference type="GO" id="GO:0005737">
    <property type="term" value="C:cytoplasm"/>
    <property type="evidence" value="ECO:0007669"/>
    <property type="project" value="UniProtKB-SubCell"/>
</dbReference>
<dbReference type="NCBIfam" id="NF041568">
    <property type="entry name" value="Jag_EloR"/>
    <property type="match status" value="1"/>
</dbReference>
<reference evidence="9" key="1">
    <citation type="submission" date="2020-10" db="EMBL/GenBank/DDBJ databases">
        <authorList>
            <person name="Gilroy R."/>
        </authorList>
    </citation>
    <scope>NUCLEOTIDE SEQUENCE</scope>
    <source>
        <strain evidence="9">ChiBcec16-1751</strain>
    </source>
</reference>
<dbReference type="SUPFAM" id="SSF82708">
    <property type="entry name" value="R3H domain"/>
    <property type="match status" value="1"/>
</dbReference>
<dbReference type="Pfam" id="PF13083">
    <property type="entry name" value="KH_KhpA-B"/>
    <property type="match status" value="1"/>
</dbReference>
<keyword evidence="4 6" id="KW-0143">Chaperone</keyword>
<sequence length="296" mass="32568">MEKFIITTGKTLDLAIAAALEELKLDRTSVSVEVLEQPKSGFLGFGAQPAKVKVSYEADEPVAVPAAALSSASRSKPKAQKTAEQSKAEIKFEAKPAPAPKAETPAAPKAQRTERKPEKKPEAPKPQEPKVVKEYPVAEAGSTEERIETFVKGLLEHMGSDAVPHAVKSGDDIYNVDLVGNSLGMLIGHRGETLDAIQHLTNYVVNREAGKRARINIDAECYRQKREESLVRLANKVAGKVVRYRRNITLEPMNAYERHVIHAALQDTPDVTTYSTGTEPNRRIVVAYSRYRSTEK</sequence>
<dbReference type="InterPro" id="IPR032782">
    <property type="entry name" value="KhpB_N"/>
</dbReference>
<dbReference type="GO" id="GO:0071555">
    <property type="term" value="P:cell wall organization"/>
    <property type="evidence" value="ECO:0007669"/>
    <property type="project" value="UniProtKB-KW"/>
</dbReference>
<keyword evidence="2 6" id="KW-0694">RNA-binding</keyword>
<feature type="compositionally biased region" description="Low complexity" evidence="7">
    <location>
        <begin position="100"/>
        <end position="110"/>
    </location>
</feature>
<comment type="domain">
    <text evidence="6">Has an N-terminal Jag-N domain and 2 RNA-binding domains (KH and R3H).</text>
</comment>
<dbReference type="InterPro" id="IPR036867">
    <property type="entry name" value="R3H_dom_sf"/>
</dbReference>
<evidence type="ECO:0000256" key="6">
    <source>
        <dbReference type="HAMAP-Rule" id="MF_00867"/>
    </source>
</evidence>
<keyword evidence="3 6" id="KW-0133">Cell shape</keyword>
<dbReference type="SMART" id="SM00393">
    <property type="entry name" value="R3H"/>
    <property type="match status" value="1"/>
</dbReference>
<dbReference type="EMBL" id="DVJJ01000053">
    <property type="protein sequence ID" value="HIS64421.1"/>
    <property type="molecule type" value="Genomic_DNA"/>
</dbReference>
<dbReference type="SMART" id="SM01245">
    <property type="entry name" value="Jag_N"/>
    <property type="match status" value="1"/>
</dbReference>
<gene>
    <name evidence="6" type="primary">khpB</name>
    <name evidence="6" type="synonym">eloR</name>
    <name evidence="9" type="ORF">IAA83_03495</name>
</gene>
<comment type="caution">
    <text evidence="9">The sequence shown here is derived from an EMBL/GenBank/DDBJ whole genome shotgun (WGS) entry which is preliminary data.</text>
</comment>
<dbReference type="InterPro" id="IPR038008">
    <property type="entry name" value="Jag_KH"/>
</dbReference>
<dbReference type="Pfam" id="PF01424">
    <property type="entry name" value="R3H"/>
    <property type="match status" value="1"/>
</dbReference>
<evidence type="ECO:0000256" key="4">
    <source>
        <dbReference type="ARBA" id="ARBA00023186"/>
    </source>
</evidence>
<dbReference type="CDD" id="cd02414">
    <property type="entry name" value="KH-II_Jag"/>
    <property type="match status" value="1"/>
</dbReference>
<evidence type="ECO:0000256" key="5">
    <source>
        <dbReference type="ARBA" id="ARBA00023316"/>
    </source>
</evidence>
<dbReference type="CDD" id="cd02644">
    <property type="entry name" value="R3H_jag"/>
    <property type="match status" value="1"/>
</dbReference>
<evidence type="ECO:0000256" key="2">
    <source>
        <dbReference type="ARBA" id="ARBA00022884"/>
    </source>
</evidence>
<dbReference type="InterPro" id="IPR015946">
    <property type="entry name" value="KH_dom-like_a/b"/>
</dbReference>
<dbReference type="Gene3D" id="3.30.30.80">
    <property type="entry name" value="probable RNA-binding protein from clostridium symbiosum atcc 14940"/>
    <property type="match status" value="1"/>
</dbReference>
<dbReference type="Gene3D" id="3.30.1370.50">
    <property type="entry name" value="R3H-like domain"/>
    <property type="match status" value="1"/>
</dbReference>
<proteinExistence type="inferred from homology"/>
<reference evidence="9" key="2">
    <citation type="journal article" date="2021" name="PeerJ">
        <title>Extensive microbial diversity within the chicken gut microbiome revealed by metagenomics and culture.</title>
        <authorList>
            <person name="Gilroy R."/>
            <person name="Ravi A."/>
            <person name="Getino M."/>
            <person name="Pursley I."/>
            <person name="Horton D.L."/>
            <person name="Alikhan N.F."/>
            <person name="Baker D."/>
            <person name="Gharbi K."/>
            <person name="Hall N."/>
            <person name="Watson M."/>
            <person name="Adriaenssens E.M."/>
            <person name="Foster-Nyarko E."/>
            <person name="Jarju S."/>
            <person name="Secka A."/>
            <person name="Antonio M."/>
            <person name="Oren A."/>
            <person name="Chaudhuri R.R."/>
            <person name="La Ragione R."/>
            <person name="Hildebrand F."/>
            <person name="Pallen M.J."/>
        </authorList>
    </citation>
    <scope>NUCLEOTIDE SEQUENCE</scope>
    <source>
        <strain evidence="9">ChiBcec16-1751</strain>
    </source>
</reference>
<comment type="subcellular location">
    <subcellularLocation>
        <location evidence="6">Cytoplasm</location>
    </subcellularLocation>
</comment>
<dbReference type="InterPro" id="IPR039247">
    <property type="entry name" value="KhpB"/>
</dbReference>
<comment type="caution">
    <text evidence="6">Lacks conserved residue(s) required for the propagation of feature annotation.</text>
</comment>
<evidence type="ECO:0000259" key="8">
    <source>
        <dbReference type="PROSITE" id="PS51061"/>
    </source>
</evidence>
<evidence type="ECO:0000313" key="9">
    <source>
        <dbReference type="EMBL" id="HIS64421.1"/>
    </source>
</evidence>
<feature type="region of interest" description="Disordered" evidence="7">
    <location>
        <begin position="67"/>
        <end position="138"/>
    </location>
</feature>
<dbReference type="PANTHER" id="PTHR35800">
    <property type="entry name" value="PROTEIN JAG"/>
    <property type="match status" value="1"/>
</dbReference>
<dbReference type="GO" id="GO:0008360">
    <property type="term" value="P:regulation of cell shape"/>
    <property type="evidence" value="ECO:0007669"/>
    <property type="project" value="UniProtKB-KW"/>
</dbReference>
<dbReference type="PANTHER" id="PTHR35800:SF1">
    <property type="entry name" value="RNA-BINDING PROTEIN KHPB"/>
    <property type="match status" value="1"/>
</dbReference>
<dbReference type="InterPro" id="IPR038247">
    <property type="entry name" value="Jag_N_dom_sf"/>
</dbReference>
<dbReference type="InterPro" id="IPR001374">
    <property type="entry name" value="R3H_dom"/>
</dbReference>
<dbReference type="HAMAP" id="MF_00867">
    <property type="entry name" value="KhpB"/>
    <property type="match status" value="1"/>
</dbReference>
<feature type="compositionally biased region" description="Basic and acidic residues" evidence="7">
    <location>
        <begin position="84"/>
        <end position="94"/>
    </location>
</feature>
<evidence type="ECO:0000313" key="10">
    <source>
        <dbReference type="Proteomes" id="UP000886741"/>
    </source>
</evidence>
<dbReference type="Gene3D" id="3.30.300.20">
    <property type="match status" value="1"/>
</dbReference>
<dbReference type="AlphaFoldDB" id="A0A9D1F9B0"/>
<protein>
    <recommendedName>
        <fullName evidence="6">RNA-binding protein KhpB</fullName>
    </recommendedName>
    <alternativeName>
        <fullName evidence="6">RNA-binding protein EloR</fullName>
    </alternativeName>
</protein>
<dbReference type="Proteomes" id="UP000886741">
    <property type="component" value="Unassembled WGS sequence"/>
</dbReference>
<evidence type="ECO:0000256" key="1">
    <source>
        <dbReference type="ARBA" id="ARBA00022490"/>
    </source>
</evidence>
<comment type="function">
    <text evidence="6">A probable RNA chaperone. Forms a complex with KhpA which binds to cellular RNA and controls its expression. Plays a role in peptidoglycan (PG) homeostasis and cell length regulation.</text>
</comment>
<comment type="subunit">
    <text evidence="6">Forms a complex with KhpA.</text>
</comment>
<dbReference type="GO" id="GO:0003723">
    <property type="term" value="F:RNA binding"/>
    <property type="evidence" value="ECO:0007669"/>
    <property type="project" value="UniProtKB-UniRule"/>
</dbReference>
<organism evidence="9 10">
    <name type="scientific">Candidatus Avoscillospira avistercoris</name>
    <dbReference type="NCBI Taxonomy" id="2840707"/>
    <lineage>
        <taxon>Bacteria</taxon>
        <taxon>Bacillati</taxon>
        <taxon>Bacillota</taxon>
        <taxon>Clostridia</taxon>
        <taxon>Eubacteriales</taxon>
        <taxon>Oscillospiraceae</taxon>
        <taxon>Oscillospiraceae incertae sedis</taxon>
        <taxon>Candidatus Avoscillospira</taxon>
    </lineage>
</organism>